<dbReference type="InterPro" id="IPR002645">
    <property type="entry name" value="STAS_dom"/>
</dbReference>
<protein>
    <submittedName>
        <fullName evidence="7">Sulfate transporter, putative</fullName>
    </submittedName>
</protein>
<feature type="transmembrane region" description="Helical" evidence="5">
    <location>
        <begin position="167"/>
        <end position="188"/>
    </location>
</feature>
<accession>B9T9T7</accession>
<evidence type="ECO:0000313" key="7">
    <source>
        <dbReference type="EMBL" id="EEF27379.1"/>
    </source>
</evidence>
<feature type="transmembrane region" description="Helical" evidence="5">
    <location>
        <begin position="34"/>
        <end position="55"/>
    </location>
</feature>
<dbReference type="CDD" id="cd07042">
    <property type="entry name" value="STAS_SulP_like_sulfate_transporter"/>
    <property type="match status" value="1"/>
</dbReference>
<feature type="transmembrane region" description="Helical" evidence="5">
    <location>
        <begin position="208"/>
        <end position="227"/>
    </location>
</feature>
<feature type="transmembrane region" description="Helical" evidence="5">
    <location>
        <begin position="6"/>
        <end position="27"/>
    </location>
</feature>
<evidence type="ECO:0000256" key="3">
    <source>
        <dbReference type="ARBA" id="ARBA00022989"/>
    </source>
</evidence>
<dbReference type="PROSITE" id="PS50801">
    <property type="entry name" value="STAS"/>
    <property type="match status" value="1"/>
</dbReference>
<dbReference type="EMBL" id="EQ975455">
    <property type="protein sequence ID" value="EEF27379.1"/>
    <property type="molecule type" value="Genomic_DNA"/>
</dbReference>
<organism evidence="7 8">
    <name type="scientific">Ricinus communis</name>
    <name type="common">Castor bean</name>
    <dbReference type="NCBI Taxonomy" id="3988"/>
    <lineage>
        <taxon>Eukaryota</taxon>
        <taxon>Viridiplantae</taxon>
        <taxon>Streptophyta</taxon>
        <taxon>Embryophyta</taxon>
        <taxon>Tracheophyta</taxon>
        <taxon>Spermatophyta</taxon>
        <taxon>Magnoliopsida</taxon>
        <taxon>eudicotyledons</taxon>
        <taxon>Gunneridae</taxon>
        <taxon>Pentapetalae</taxon>
        <taxon>rosids</taxon>
        <taxon>fabids</taxon>
        <taxon>Malpighiales</taxon>
        <taxon>Euphorbiaceae</taxon>
        <taxon>Acalyphoideae</taxon>
        <taxon>Acalypheae</taxon>
        <taxon>Ricinus</taxon>
    </lineage>
</organism>
<dbReference type="GO" id="GO:0055085">
    <property type="term" value="P:transmembrane transport"/>
    <property type="evidence" value="ECO:0000318"/>
    <property type="project" value="GO_Central"/>
</dbReference>
<feature type="transmembrane region" description="Helical" evidence="5">
    <location>
        <begin position="308"/>
        <end position="327"/>
    </location>
</feature>
<dbReference type="AlphaFoldDB" id="B9T9T7"/>
<dbReference type="GO" id="GO:0005886">
    <property type="term" value="C:plasma membrane"/>
    <property type="evidence" value="ECO:0000318"/>
    <property type="project" value="GO_Central"/>
</dbReference>
<dbReference type="SUPFAM" id="SSF52091">
    <property type="entry name" value="SpoIIaa-like"/>
    <property type="match status" value="1"/>
</dbReference>
<feature type="domain" description="STAS" evidence="6">
    <location>
        <begin position="398"/>
        <end position="475"/>
    </location>
</feature>
<dbReference type="InParanoid" id="B9T9T7"/>
<keyword evidence="4 5" id="KW-0472">Membrane</keyword>
<dbReference type="InterPro" id="IPR011547">
    <property type="entry name" value="SLC26A/SulP_dom"/>
</dbReference>
<dbReference type="Pfam" id="PF01740">
    <property type="entry name" value="STAS"/>
    <property type="match status" value="1"/>
</dbReference>
<name>B9T9T7_RICCO</name>
<keyword evidence="8" id="KW-1185">Reference proteome</keyword>
<evidence type="ECO:0000256" key="5">
    <source>
        <dbReference type="SAM" id="Phobius"/>
    </source>
</evidence>
<dbReference type="Proteomes" id="UP000008311">
    <property type="component" value="Unassembled WGS sequence"/>
</dbReference>
<dbReference type="GO" id="GO:0022857">
    <property type="term" value="F:transmembrane transporter activity"/>
    <property type="evidence" value="ECO:0000318"/>
    <property type="project" value="GO_Central"/>
</dbReference>
<evidence type="ECO:0000313" key="8">
    <source>
        <dbReference type="Proteomes" id="UP000008311"/>
    </source>
</evidence>
<dbReference type="STRING" id="3988.B9T9T7"/>
<feature type="transmembrane region" description="Helical" evidence="5">
    <location>
        <begin position="248"/>
        <end position="267"/>
    </location>
</feature>
<evidence type="ECO:0000256" key="2">
    <source>
        <dbReference type="ARBA" id="ARBA00022692"/>
    </source>
</evidence>
<dbReference type="InterPro" id="IPR036513">
    <property type="entry name" value="STAS_dom_sf"/>
</dbReference>
<gene>
    <name evidence="7" type="ORF">RCOM_0246740</name>
</gene>
<reference evidence="8" key="1">
    <citation type="journal article" date="2010" name="Nat. Biotechnol.">
        <title>Draft genome sequence of the oilseed species Ricinus communis.</title>
        <authorList>
            <person name="Chan A.P."/>
            <person name="Crabtree J."/>
            <person name="Zhao Q."/>
            <person name="Lorenzi H."/>
            <person name="Orvis J."/>
            <person name="Puiu D."/>
            <person name="Melake-Berhan A."/>
            <person name="Jones K.M."/>
            <person name="Redman J."/>
            <person name="Chen G."/>
            <person name="Cahoon E.B."/>
            <person name="Gedil M."/>
            <person name="Stanke M."/>
            <person name="Haas B.J."/>
            <person name="Wortman J.R."/>
            <person name="Fraser-Liggett C.M."/>
            <person name="Ravel J."/>
            <person name="Rabinowicz P.D."/>
        </authorList>
    </citation>
    <scope>NUCLEOTIDE SEQUENCE [LARGE SCALE GENOMIC DNA]</scope>
    <source>
        <strain evidence="8">cv. Hale</strain>
    </source>
</reference>
<evidence type="ECO:0000256" key="1">
    <source>
        <dbReference type="ARBA" id="ARBA00004141"/>
    </source>
</evidence>
<keyword evidence="2 5" id="KW-0812">Transmembrane</keyword>
<dbReference type="PANTHER" id="PTHR11814">
    <property type="entry name" value="SULFATE TRANSPORTER"/>
    <property type="match status" value="1"/>
</dbReference>
<feature type="transmembrane region" description="Helical" evidence="5">
    <location>
        <begin position="347"/>
        <end position="371"/>
    </location>
</feature>
<dbReference type="eggNOG" id="KOG0236">
    <property type="taxonomic scope" value="Eukaryota"/>
</dbReference>
<dbReference type="Pfam" id="PF00916">
    <property type="entry name" value="Sulfate_transp"/>
    <property type="match status" value="1"/>
</dbReference>
<evidence type="ECO:0000259" key="6">
    <source>
        <dbReference type="PROSITE" id="PS50801"/>
    </source>
</evidence>
<proteinExistence type="predicted"/>
<feature type="transmembrane region" description="Helical" evidence="5">
    <location>
        <begin position="287"/>
        <end position="303"/>
    </location>
</feature>
<comment type="subcellular location">
    <subcellularLocation>
        <location evidence="1">Membrane</location>
        <topology evidence="1">Multi-pass membrane protein</topology>
    </subcellularLocation>
</comment>
<feature type="transmembrane region" description="Helical" evidence="5">
    <location>
        <begin position="61"/>
        <end position="82"/>
    </location>
</feature>
<dbReference type="Gene3D" id="3.30.750.24">
    <property type="entry name" value="STAS domain"/>
    <property type="match status" value="1"/>
</dbReference>
<sequence length="594" mass="63134">MGYTKIAGTHAVTGLYTILLPLVAFALFGASRHLVAAADSATAAILASTLVTVAALGSKEYVGLTSTVALTVAAMLVVARIFRLGFLADFLSRSALIGFLTGVGIQVAAGELAGLIGLAKQGHGPILQVVSVFERLGSASYATAGLSAAVLAVIVGCKRFSPRAPGALIAVVGAIAASAIFGFGQRGINVIGEVPGGLPSLSFPPIRWAMMDQVLATAASCFIVIIAQSAATARAYANRYNEHSDDNLDIVGLAVANASAAVTGTFVVNGSPTKTEMVDDAGGRTQIAHLTTAAIVLFVLLFLTKPLAFLPAAVLSAIVFMIGLKLIDVKGMAELFRVQRDEFVVALITACVVVFVDVMHGIIAAVLLSVIDNTRHSYRLRTRVLTRDETGHWIPHVVAPNLFAAPGIIVYRFEADLFYANAGRFMDEILKLAEQTQPPPRWIVVDASQISNVDYTAGKTLLQLRDELARRGVGIASVAVPEAFLHQWAGPVHRPARQARWHRSGMWTARMFPPRGSAFGASETVQPEITFEVALKSYDKGLVPSGTHLCRKGINYLQQPLDVGRRATGGVIFHFTWPRWGAELQHRCHAEGSA</sequence>
<feature type="transmembrane region" description="Helical" evidence="5">
    <location>
        <begin position="138"/>
        <end position="155"/>
    </location>
</feature>
<feature type="transmembrane region" description="Helical" evidence="5">
    <location>
        <begin position="94"/>
        <end position="118"/>
    </location>
</feature>
<dbReference type="InterPro" id="IPR001902">
    <property type="entry name" value="SLC26A/SulP_fam"/>
</dbReference>
<evidence type="ECO:0000256" key="4">
    <source>
        <dbReference type="ARBA" id="ARBA00023136"/>
    </source>
</evidence>
<keyword evidence="3 5" id="KW-1133">Transmembrane helix</keyword>